<evidence type="ECO:0008006" key="6">
    <source>
        <dbReference type="Google" id="ProtNLM"/>
    </source>
</evidence>
<organism evidence="4 5">
    <name type="scientific">Novosphingobium cyanobacteriorum</name>
    <dbReference type="NCBI Taxonomy" id="3024215"/>
    <lineage>
        <taxon>Bacteria</taxon>
        <taxon>Pseudomonadati</taxon>
        <taxon>Pseudomonadota</taxon>
        <taxon>Alphaproteobacteria</taxon>
        <taxon>Sphingomonadales</taxon>
        <taxon>Sphingomonadaceae</taxon>
        <taxon>Novosphingobium</taxon>
    </lineage>
</organism>
<evidence type="ECO:0000313" key="4">
    <source>
        <dbReference type="EMBL" id="MDF8333659.1"/>
    </source>
</evidence>
<evidence type="ECO:0000256" key="3">
    <source>
        <dbReference type="SAM" id="MobiDB-lite"/>
    </source>
</evidence>
<protein>
    <recommendedName>
        <fullName evidence="6">PA14 domain-containing protein</fullName>
    </recommendedName>
</protein>
<dbReference type="Pfam" id="PF00353">
    <property type="entry name" value="HemolysinCabind"/>
    <property type="match status" value="4"/>
</dbReference>
<feature type="compositionally biased region" description="Acidic residues" evidence="3">
    <location>
        <begin position="1072"/>
        <end position="1081"/>
    </location>
</feature>
<dbReference type="Pfam" id="PF13385">
    <property type="entry name" value="Laminin_G_3"/>
    <property type="match status" value="1"/>
</dbReference>
<feature type="compositionally biased region" description="Gly residues" evidence="3">
    <location>
        <begin position="1098"/>
        <end position="1109"/>
    </location>
</feature>
<evidence type="ECO:0000256" key="1">
    <source>
        <dbReference type="ARBA" id="ARBA00004613"/>
    </source>
</evidence>
<dbReference type="Gene3D" id="2.150.10.10">
    <property type="entry name" value="Serralysin-like metalloprotease, C-terminal"/>
    <property type="match status" value="4"/>
</dbReference>
<name>A0ABT6CIA8_9SPHN</name>
<accession>A0ABT6CIA8</accession>
<dbReference type="EMBL" id="JAROCY010000008">
    <property type="protein sequence ID" value="MDF8333659.1"/>
    <property type="molecule type" value="Genomic_DNA"/>
</dbReference>
<dbReference type="SUPFAM" id="SSF51120">
    <property type="entry name" value="beta-Roll"/>
    <property type="match status" value="3"/>
</dbReference>
<dbReference type="InterPro" id="IPR001343">
    <property type="entry name" value="Hemolysn_Ca-bd"/>
</dbReference>
<comment type="subcellular location">
    <subcellularLocation>
        <location evidence="1">Secreted</location>
    </subcellularLocation>
</comment>
<dbReference type="PANTHER" id="PTHR38340">
    <property type="entry name" value="S-LAYER PROTEIN"/>
    <property type="match status" value="1"/>
</dbReference>
<dbReference type="Gene3D" id="2.60.120.200">
    <property type="match status" value="1"/>
</dbReference>
<dbReference type="PROSITE" id="PS00330">
    <property type="entry name" value="HEMOLYSIN_CALCIUM"/>
    <property type="match status" value="5"/>
</dbReference>
<comment type="caution">
    <text evidence="4">The sequence shown here is derived from an EMBL/GenBank/DDBJ whole genome shotgun (WGS) entry which is preliminary data.</text>
</comment>
<dbReference type="SUPFAM" id="SSF49899">
    <property type="entry name" value="Concanavalin A-like lectins/glucanases"/>
    <property type="match status" value="1"/>
</dbReference>
<dbReference type="InterPro" id="IPR011049">
    <property type="entry name" value="Serralysin-like_metalloprot_C"/>
</dbReference>
<dbReference type="InterPro" id="IPR013320">
    <property type="entry name" value="ConA-like_dom_sf"/>
</dbReference>
<keyword evidence="5" id="KW-1185">Reference proteome</keyword>
<dbReference type="InterPro" id="IPR018511">
    <property type="entry name" value="Hemolysin-typ_Ca-bd_CS"/>
</dbReference>
<proteinExistence type="predicted"/>
<evidence type="ECO:0000313" key="5">
    <source>
        <dbReference type="Proteomes" id="UP001222770"/>
    </source>
</evidence>
<dbReference type="PANTHER" id="PTHR38340:SF1">
    <property type="entry name" value="S-LAYER PROTEIN"/>
    <property type="match status" value="1"/>
</dbReference>
<evidence type="ECO:0000256" key="2">
    <source>
        <dbReference type="ARBA" id="ARBA00022525"/>
    </source>
</evidence>
<dbReference type="Proteomes" id="UP001222770">
    <property type="component" value="Unassembled WGS sequence"/>
</dbReference>
<dbReference type="InterPro" id="IPR050557">
    <property type="entry name" value="RTX_toxin/Mannuronan_C5-epim"/>
</dbReference>
<feature type="compositionally biased region" description="Gly residues" evidence="3">
    <location>
        <begin position="1061"/>
        <end position="1071"/>
    </location>
</feature>
<keyword evidence="2" id="KW-0964">Secreted</keyword>
<dbReference type="PRINTS" id="PR00313">
    <property type="entry name" value="CABNDNGRPT"/>
</dbReference>
<feature type="region of interest" description="Disordered" evidence="3">
    <location>
        <begin position="1058"/>
        <end position="1110"/>
    </location>
</feature>
<dbReference type="RefSeq" id="WP_277277542.1">
    <property type="nucleotide sequence ID" value="NZ_JAROCY010000008.1"/>
</dbReference>
<gene>
    <name evidence="4" type="ORF">POM99_10645</name>
</gene>
<sequence>MAITGSTGTGLDLAIGLVVNDYGLNARISGAQIREAAAAADGMNILIVEGIRKLGLANDGEITTSDTYALANYLRTNYLPQFIALHGNDEADLETGFHKAQGDGGVTRLFGEAAVDTVLDDIYHIAFKIVGDRFLNEDGDLNAPVSEVATWLNSLLKADLAKGTLANAKIDPYVHGTTGTGLDTLVERIVDDAGLNHEIALQQINDGARAADGMGKIIVSAIRATGVADDGRIDTFDVIEINHWIRANKLTEWIKLHGNDERDLETGFHLVQGDGGRGYLYGERAVDTVADGIFHLGFAIKDGYLLNEDGNYNVALSDVADWLTLLLAPDLSGNGLKSNHAAIDLTAVNSDRVFYSGPTISDNGTTGSKEAGTVAASRVAEATITLDFTANHPDDGQTHVIFSKDAASNAAGDVTCWINDGQLYLLYQDGTNDHWIRAEGVTIQAGTQYSLAVTFGPGGVALWLNGEQVALDDDALGGLSSNTRSLVLGAGTWGRDAQNPTWTWDHLDGKIGAFGIYDRVLDRFELAAINHSGPLPDAWQGAAAAAGAQPAVHAGTGLTGEVFDRSTGFDSIDDLIAQSATKAANFHFTASTVDFGGGWKSGTLGSFLGENAALNDGGASTDMTTIGMHMKGFVWLSAGQHLVTVRSDDGFRLDLGGSEVSSYPWGRGFSATSEAITVAKDGLYAIDLYYFENYGAEGLRLELDGQTMTADHFYASQADYQKALADNGAMPAGGLPSADTGPHGTTGTGLDALVDVIAHDEGLINSVSSAQIAAGAAAADKINHMIVDAVDALGAMDDGVITTSEAYDIGDYVRSTYGSEFTAAHGDDEDGIETGFHLVQGDGGTSYLFGQDAVNTILDGIYHIGFQTKWGRFLNEDGNANARVEDVAYWLTELLGGSTPGTTGTATKPLGSAASPDVVVTSGLNSVLAGGAMTLTLKGVASNGTGNNAANVLTGNGYANQLDGRGGDDTLVGGDGDDTLVGGLGADDLTGGEGSDIYWLDNIGDTIHETDADTGGMDTVVLERNTLAGYTLAAGLENLRGESSTRALTLTGNDDANHITGGAGGDTITGGEGDDELEGEGGIDTIDGGDGNDEIDGGRSGDTMRGGLGDDTYEVDSRKDVVVEKSGEGQDLVRTGINYTLTANVEDLQLTGMAKTGIGNALANHIDGNGQDNLLDGGAGADVLRGGGGNDIYVVDTGGDQVLEDDNAGIDRVDSAITWSLGANLENLALTGTSAISGFGNNLNNALTGNAAANTLRGGAGFDALSGMGGNDTLVGGSGADRMTGGAGADTFVFESLTDLPNTGTDRDRILDFSHTEGDRIDLSKIDANGSAAGDGAFQLVAKLDANGVGQLAVTGKAGLWTLSGDIDGDGTADFSFIVIATDAPVAADFVL</sequence>
<reference evidence="4 5" key="1">
    <citation type="submission" date="2023-03" db="EMBL/GenBank/DDBJ databases">
        <title>Novosphingobium cyanobacteriorum sp. nov., isolated from a eutrophic reservoir during the Microcystis bloom period.</title>
        <authorList>
            <person name="Kang M."/>
            <person name="Le V."/>
            <person name="Ko S.-R."/>
            <person name="Lee S.-A."/>
            <person name="Ahn C.-Y."/>
        </authorList>
    </citation>
    <scope>NUCLEOTIDE SEQUENCE [LARGE SCALE GENOMIC DNA]</scope>
    <source>
        <strain evidence="4 5">HBC54</strain>
    </source>
</reference>